<evidence type="ECO:0000313" key="2">
    <source>
        <dbReference type="EMBL" id="RPD59310.1"/>
    </source>
</evidence>
<feature type="region of interest" description="Disordered" evidence="1">
    <location>
        <begin position="1"/>
        <end position="50"/>
    </location>
</feature>
<proteinExistence type="predicted"/>
<evidence type="ECO:0000256" key="1">
    <source>
        <dbReference type="SAM" id="MobiDB-lite"/>
    </source>
</evidence>
<reference evidence="2" key="1">
    <citation type="journal article" date="2018" name="Genome Biol. Evol.">
        <title>Genomics and development of Lentinus tigrinus, a white-rot wood-decaying mushroom with dimorphic fruiting bodies.</title>
        <authorList>
            <person name="Wu B."/>
            <person name="Xu Z."/>
            <person name="Knudson A."/>
            <person name="Carlson A."/>
            <person name="Chen N."/>
            <person name="Kovaka S."/>
            <person name="LaButti K."/>
            <person name="Lipzen A."/>
            <person name="Pennachio C."/>
            <person name="Riley R."/>
            <person name="Schakwitz W."/>
            <person name="Umezawa K."/>
            <person name="Ohm R.A."/>
            <person name="Grigoriev I.V."/>
            <person name="Nagy L.G."/>
            <person name="Gibbons J."/>
            <person name="Hibbett D."/>
        </authorList>
    </citation>
    <scope>NUCLEOTIDE SEQUENCE [LARGE SCALE GENOMIC DNA]</scope>
    <source>
        <strain evidence="2">ALCF2SS1-6</strain>
    </source>
</reference>
<dbReference type="AlphaFoldDB" id="A0A5C2S6I3"/>
<sequence length="270" mass="29319">MSSSRSSSPSPEPEVVAKRAKKSKDKRKKAQAVADVDEHGKNEGDDLDLAYKPPEGFVLMKHKGEEGDFDWDAINDDDNLELWVVRVPDGLKPKYLEGVKLEASASSSTARVGSIERKHTSYDVWSLGEDEADTVGGDELRAVSCLLPRQKKDGKLYQAPKPITRRLVISARPTLPTPPQSSPESTPIVHQNPPRPRHPKELLTHHFMPLGSLAPVDDSATMDVDSAPVEEAPSKASKPHKGAEGADGSKKKRKGDAGSPKKTKKAKTAT</sequence>
<evidence type="ECO:0000313" key="3">
    <source>
        <dbReference type="Proteomes" id="UP000313359"/>
    </source>
</evidence>
<dbReference type="Pfam" id="PF08208">
    <property type="entry name" value="RNA_polI_A34"/>
    <property type="match status" value="1"/>
</dbReference>
<dbReference type="InterPro" id="IPR013240">
    <property type="entry name" value="DNA-dir_RNA_pol1_su_RPA34"/>
</dbReference>
<accession>A0A5C2S6I3</accession>
<dbReference type="OrthoDB" id="76224at2759"/>
<keyword evidence="3" id="KW-1185">Reference proteome</keyword>
<dbReference type="GO" id="GO:0006360">
    <property type="term" value="P:transcription by RNA polymerase I"/>
    <property type="evidence" value="ECO:0007669"/>
    <property type="project" value="InterPro"/>
</dbReference>
<name>A0A5C2S6I3_9APHY</name>
<dbReference type="EMBL" id="ML122271">
    <property type="protein sequence ID" value="RPD59310.1"/>
    <property type="molecule type" value="Genomic_DNA"/>
</dbReference>
<organism evidence="2 3">
    <name type="scientific">Lentinus tigrinus ALCF2SS1-6</name>
    <dbReference type="NCBI Taxonomy" id="1328759"/>
    <lineage>
        <taxon>Eukaryota</taxon>
        <taxon>Fungi</taxon>
        <taxon>Dikarya</taxon>
        <taxon>Basidiomycota</taxon>
        <taxon>Agaricomycotina</taxon>
        <taxon>Agaricomycetes</taxon>
        <taxon>Polyporales</taxon>
        <taxon>Polyporaceae</taxon>
        <taxon>Lentinus</taxon>
    </lineage>
</organism>
<protein>
    <submittedName>
        <fullName evidence="2">Uncharacterized protein</fullName>
    </submittedName>
</protein>
<feature type="region of interest" description="Disordered" evidence="1">
    <location>
        <begin position="165"/>
        <end position="270"/>
    </location>
</feature>
<gene>
    <name evidence="2" type="ORF">L227DRAFT_549727</name>
</gene>
<dbReference type="Proteomes" id="UP000313359">
    <property type="component" value="Unassembled WGS sequence"/>
</dbReference>
<feature type="compositionally biased region" description="Basic residues" evidence="1">
    <location>
        <begin position="18"/>
        <end position="30"/>
    </location>
</feature>
<dbReference type="Gene3D" id="6.20.250.70">
    <property type="match status" value="1"/>
</dbReference>
<feature type="compositionally biased region" description="Basic residues" evidence="1">
    <location>
        <begin position="261"/>
        <end position="270"/>
    </location>
</feature>